<dbReference type="Pfam" id="PF00145">
    <property type="entry name" value="DNA_methylase"/>
    <property type="match status" value="1"/>
</dbReference>
<dbReference type="InterPro" id="IPR018117">
    <property type="entry name" value="C5_DNA_meth_AS"/>
</dbReference>
<dbReference type="SUPFAM" id="SSF53335">
    <property type="entry name" value="S-adenosyl-L-methionine-dependent methyltransferases"/>
    <property type="match status" value="1"/>
</dbReference>
<gene>
    <name evidence="8" type="primary">dcm</name>
    <name evidence="8" type="ORF">H8923_15395</name>
</gene>
<dbReference type="EMBL" id="JACRWE010000011">
    <property type="protein sequence ID" value="MBC5998143.1"/>
    <property type="molecule type" value="Genomic_DNA"/>
</dbReference>
<sequence length="427" mass="49332">MDKTVCELFAGVGGFHVGLGRSNQGWNVVLANQWEPSRKSQHAYDCYTKRFPNTRALNIDIAEINNNYNDYNIPTYNLLVGGFPCQDYSVASTGAKGIEGKKGVLWWEINKMLDRDRPPFVLLENVDRLLKSPSNQRGRDFGVMLGCFRDLGYSVEWRVINAAEYGFAQKRTRIFIFAYLNTTNYHSNQIKELNENTYLKKRGFFARQFPIESIESTNNYILNEDILTISDNFRFEFLNSGMMIGNTITTQKYKPVIEPSINLGDILELEVEEKYYLGDSLDDWRYMKGAKAIPRVSKDGHEYIFREGAIAFPDPLDKPSRTMLTSESSKNRSTHVVRDLQTNRLRVLTPIECERLNGFDDNWTNTGMTEKFRYFCMGNALVTGLVERMGMELNEIFENEYEVNRNIKINQNTHEEVAITQIGWELD</sequence>
<protein>
    <recommendedName>
        <fullName evidence="7">Cytosine-specific methyltransferase</fullName>
        <ecNumber evidence="7">2.1.1.37</ecNumber>
    </recommendedName>
</protein>
<dbReference type="GO" id="GO:0003886">
    <property type="term" value="F:DNA (cytosine-5-)-methyltransferase activity"/>
    <property type="evidence" value="ECO:0007669"/>
    <property type="project" value="UniProtKB-EC"/>
</dbReference>
<evidence type="ECO:0000313" key="8">
    <source>
        <dbReference type="EMBL" id="MBC5998143.1"/>
    </source>
</evidence>
<organism evidence="8 9">
    <name type="scientific">Romboutsia faecis</name>
    <dbReference type="NCBI Taxonomy" id="2764597"/>
    <lineage>
        <taxon>Bacteria</taxon>
        <taxon>Bacillati</taxon>
        <taxon>Bacillota</taxon>
        <taxon>Clostridia</taxon>
        <taxon>Peptostreptococcales</taxon>
        <taxon>Peptostreptococcaceae</taxon>
        <taxon>Romboutsia</taxon>
    </lineage>
</organism>
<keyword evidence="3 5" id="KW-0949">S-adenosyl-L-methionine</keyword>
<evidence type="ECO:0000256" key="5">
    <source>
        <dbReference type="PROSITE-ProRule" id="PRU01016"/>
    </source>
</evidence>
<keyword evidence="2 5" id="KW-0808">Transferase</keyword>
<dbReference type="InterPro" id="IPR050750">
    <property type="entry name" value="C5-MTase"/>
</dbReference>
<dbReference type="PANTHER" id="PTHR46098:SF1">
    <property type="entry name" value="TRNA (CYTOSINE(38)-C(5))-METHYLTRANSFERASE"/>
    <property type="match status" value="1"/>
</dbReference>
<evidence type="ECO:0000313" key="9">
    <source>
        <dbReference type="Proteomes" id="UP000609849"/>
    </source>
</evidence>
<keyword evidence="1 5" id="KW-0489">Methyltransferase</keyword>
<reference evidence="8 9" key="1">
    <citation type="submission" date="2020-08" db="EMBL/GenBank/DDBJ databases">
        <authorList>
            <person name="Liu C."/>
            <person name="Sun Q."/>
        </authorList>
    </citation>
    <scope>NUCLEOTIDE SEQUENCE [LARGE SCALE GENOMIC DNA]</scope>
    <source>
        <strain evidence="8 9">NSJ-18</strain>
    </source>
</reference>
<evidence type="ECO:0000256" key="1">
    <source>
        <dbReference type="ARBA" id="ARBA00022603"/>
    </source>
</evidence>
<keyword evidence="9" id="KW-1185">Reference proteome</keyword>
<dbReference type="EC" id="2.1.1.37" evidence="7"/>
<evidence type="ECO:0000256" key="4">
    <source>
        <dbReference type="ARBA" id="ARBA00022747"/>
    </source>
</evidence>
<keyword evidence="4" id="KW-0680">Restriction system</keyword>
<comment type="similarity">
    <text evidence="5 6">Belongs to the class I-like SAM-binding methyltransferase superfamily. C5-methyltransferase family.</text>
</comment>
<dbReference type="Gene3D" id="3.40.50.150">
    <property type="entry name" value="Vaccinia Virus protein VP39"/>
    <property type="match status" value="1"/>
</dbReference>
<dbReference type="InterPro" id="IPR001525">
    <property type="entry name" value="C5_MeTfrase"/>
</dbReference>
<dbReference type="PROSITE" id="PS51679">
    <property type="entry name" value="SAM_MT_C5"/>
    <property type="match status" value="1"/>
</dbReference>
<name>A0ABR7JT95_9FIRM</name>
<feature type="active site" evidence="5">
    <location>
        <position position="85"/>
    </location>
</feature>
<evidence type="ECO:0000256" key="3">
    <source>
        <dbReference type="ARBA" id="ARBA00022691"/>
    </source>
</evidence>
<dbReference type="PRINTS" id="PR00105">
    <property type="entry name" value="C5METTRFRASE"/>
</dbReference>
<comment type="catalytic activity">
    <reaction evidence="7">
        <text>a 2'-deoxycytidine in DNA + S-adenosyl-L-methionine = a 5-methyl-2'-deoxycytidine in DNA + S-adenosyl-L-homocysteine + H(+)</text>
        <dbReference type="Rhea" id="RHEA:13681"/>
        <dbReference type="Rhea" id="RHEA-COMP:11369"/>
        <dbReference type="Rhea" id="RHEA-COMP:11370"/>
        <dbReference type="ChEBI" id="CHEBI:15378"/>
        <dbReference type="ChEBI" id="CHEBI:57856"/>
        <dbReference type="ChEBI" id="CHEBI:59789"/>
        <dbReference type="ChEBI" id="CHEBI:85452"/>
        <dbReference type="ChEBI" id="CHEBI:85454"/>
        <dbReference type="EC" id="2.1.1.37"/>
    </reaction>
</comment>
<dbReference type="NCBIfam" id="TIGR00675">
    <property type="entry name" value="dcm"/>
    <property type="match status" value="1"/>
</dbReference>
<dbReference type="PANTHER" id="PTHR46098">
    <property type="entry name" value="TRNA (CYTOSINE(38)-C(5))-METHYLTRANSFERASE"/>
    <property type="match status" value="1"/>
</dbReference>
<dbReference type="InterPro" id="IPR029063">
    <property type="entry name" value="SAM-dependent_MTases_sf"/>
</dbReference>
<comment type="caution">
    <text evidence="8">The sequence shown here is derived from an EMBL/GenBank/DDBJ whole genome shotgun (WGS) entry which is preliminary data.</text>
</comment>
<proteinExistence type="inferred from homology"/>
<evidence type="ECO:0000256" key="2">
    <source>
        <dbReference type="ARBA" id="ARBA00022679"/>
    </source>
</evidence>
<dbReference type="Proteomes" id="UP000609849">
    <property type="component" value="Unassembled WGS sequence"/>
</dbReference>
<dbReference type="GO" id="GO:0032259">
    <property type="term" value="P:methylation"/>
    <property type="evidence" value="ECO:0007669"/>
    <property type="project" value="UniProtKB-KW"/>
</dbReference>
<dbReference type="Gene3D" id="3.90.120.30">
    <property type="match status" value="1"/>
</dbReference>
<evidence type="ECO:0000256" key="6">
    <source>
        <dbReference type="RuleBase" id="RU000416"/>
    </source>
</evidence>
<accession>A0ABR7JT95</accession>
<dbReference type="PROSITE" id="PS00094">
    <property type="entry name" value="C5_MTASE_1"/>
    <property type="match status" value="1"/>
</dbReference>
<evidence type="ECO:0000256" key="7">
    <source>
        <dbReference type="RuleBase" id="RU000417"/>
    </source>
</evidence>